<organism evidence="2 3">
    <name type="scientific">Microbispora maris</name>
    <dbReference type="NCBI Taxonomy" id="3144104"/>
    <lineage>
        <taxon>Bacteria</taxon>
        <taxon>Bacillati</taxon>
        <taxon>Actinomycetota</taxon>
        <taxon>Actinomycetes</taxon>
        <taxon>Streptosporangiales</taxon>
        <taxon>Streptosporangiaceae</taxon>
        <taxon>Microbispora</taxon>
    </lineage>
</organism>
<feature type="domain" description="Hydantoinase B/oxoprolinase" evidence="1">
    <location>
        <begin position="13"/>
        <end position="537"/>
    </location>
</feature>
<evidence type="ECO:0000313" key="2">
    <source>
        <dbReference type="EMBL" id="MEN3534680.1"/>
    </source>
</evidence>
<dbReference type="Pfam" id="PF02538">
    <property type="entry name" value="Hydantoinase_B"/>
    <property type="match status" value="1"/>
</dbReference>
<gene>
    <name evidence="2" type="ORF">AAH991_06175</name>
</gene>
<keyword evidence="3" id="KW-1185">Reference proteome</keyword>
<dbReference type="EMBL" id="JBDJAW010000003">
    <property type="protein sequence ID" value="MEN3534680.1"/>
    <property type="molecule type" value="Genomic_DNA"/>
</dbReference>
<sequence length="570" mass="60176">MNPGMSSGTRRTDPITTEVIRHALETIAEEMGTALRRTALSVVVKDMRDYSCAVFDRSGRLLAAALDIPTLLASMSPALRACLDKWGDDIHPGDVFLSNHPYLGACQTNDLNLFVPVFDDDERLIGFTGAIAHHADWGGVVPGTAAATSRSAFYEGVMLPAVKLEVRGVPEPNVRDIITANTRHPKQNHGDLRAQVASARSGARRFARLAERYGTDTLVTAIDDLIGYTAERTRAELAALPDGTYQAEGWLDDDGINPGAAVRLAVTVTIEGDGAYVDFSGCDPQMPGGMNIPTSTTRSVVHYAIKCLLPDDVPFNEGSMEPVTIHAPEGSAVNPIFPAAVGDRHLASQRLASVMTRALAPAAPHRASSEWFVGWPVLICESASPKTGDGVVLLANVAGGAGATAAHDGADAVDVHMANCAIIPAEIIESSYRLRVERYELVPDSGGAGRTRGGLGIRADYRNISDEPMQFLSEAEQSDPGHAPQGLDGGLPGTSASIVLIRQDGEETPLPAKGQHVAAPGDVVSLRAGGGAGYGDPALRPREAVEADLRSGRITARAARDHYNLAAADR</sequence>
<comment type="caution">
    <text evidence="2">The sequence shown here is derived from an EMBL/GenBank/DDBJ whole genome shotgun (WGS) entry which is preliminary data.</text>
</comment>
<accession>A0ABV0AJ43</accession>
<dbReference type="Proteomes" id="UP001447516">
    <property type="component" value="Unassembled WGS sequence"/>
</dbReference>
<proteinExistence type="predicted"/>
<protein>
    <submittedName>
        <fullName evidence="2">Hydantoinase B/oxoprolinase family protein</fullName>
    </submittedName>
</protein>
<dbReference type="RefSeq" id="WP_346224757.1">
    <property type="nucleotide sequence ID" value="NZ_JBDJAW010000003.1"/>
</dbReference>
<dbReference type="InterPro" id="IPR003692">
    <property type="entry name" value="Hydantoinase_B"/>
</dbReference>
<name>A0ABV0AJ43_9ACTN</name>
<evidence type="ECO:0000313" key="3">
    <source>
        <dbReference type="Proteomes" id="UP001447516"/>
    </source>
</evidence>
<dbReference type="PANTHER" id="PTHR11365:SF23">
    <property type="entry name" value="HYPOTHETICAL 5-OXOPROLINASE (EUROFUNG)-RELATED"/>
    <property type="match status" value="1"/>
</dbReference>
<dbReference type="PANTHER" id="PTHR11365">
    <property type="entry name" value="5-OXOPROLINASE RELATED"/>
    <property type="match status" value="1"/>
</dbReference>
<reference evidence="2 3" key="1">
    <citation type="submission" date="2024-05" db="EMBL/GenBank/DDBJ databases">
        <title>Microbispora sp.ZYX-F-249.</title>
        <authorList>
            <person name="Xie H."/>
        </authorList>
    </citation>
    <scope>NUCLEOTIDE SEQUENCE [LARGE SCALE GENOMIC DNA]</scope>
    <source>
        <strain evidence="2 3">ZYX-F-249</strain>
    </source>
</reference>
<evidence type="ECO:0000259" key="1">
    <source>
        <dbReference type="Pfam" id="PF02538"/>
    </source>
</evidence>
<dbReference type="InterPro" id="IPR045079">
    <property type="entry name" value="Oxoprolinase-like"/>
</dbReference>